<evidence type="ECO:0000259" key="4">
    <source>
        <dbReference type="PROSITE" id="PS50968"/>
    </source>
</evidence>
<protein>
    <recommendedName>
        <fullName evidence="1 3">Biotin carboxyl carrier protein of acetyl-CoA carboxylase</fullName>
    </recommendedName>
</protein>
<keyword evidence="3" id="KW-0276">Fatty acid metabolism</keyword>
<dbReference type="GO" id="GO:0006633">
    <property type="term" value="P:fatty acid biosynthetic process"/>
    <property type="evidence" value="ECO:0007669"/>
    <property type="project" value="UniProtKB-KW"/>
</dbReference>
<reference evidence="5 6" key="1">
    <citation type="journal article" date="2021" name="ISME Commun">
        <title>Automated analysis of genomic sequences facilitates high-throughput and comprehensive description of bacteria.</title>
        <authorList>
            <person name="Hitch T.C.A."/>
        </authorList>
    </citation>
    <scope>NUCLEOTIDE SEQUENCE [LARGE SCALE GENOMIC DNA]</scope>
    <source>
        <strain evidence="5 6">Sanger_31</strain>
    </source>
</reference>
<dbReference type="FunFam" id="2.40.50.100:FF:000003">
    <property type="entry name" value="Acetyl-CoA carboxylase biotin carboxyl carrier protein"/>
    <property type="match status" value="1"/>
</dbReference>
<dbReference type="EMBL" id="JAOQJZ010000005">
    <property type="protein sequence ID" value="MCU6705590.1"/>
    <property type="molecule type" value="Genomic_DNA"/>
</dbReference>
<keyword evidence="6" id="KW-1185">Reference proteome</keyword>
<keyword evidence="3" id="KW-0444">Lipid biosynthesis</keyword>
<evidence type="ECO:0000256" key="1">
    <source>
        <dbReference type="ARBA" id="ARBA00017562"/>
    </source>
</evidence>
<dbReference type="CDD" id="cd06850">
    <property type="entry name" value="biotinyl_domain"/>
    <property type="match status" value="1"/>
</dbReference>
<dbReference type="PROSITE" id="PS50968">
    <property type="entry name" value="BIOTINYL_LIPOYL"/>
    <property type="match status" value="1"/>
</dbReference>
<dbReference type="PANTHER" id="PTHR45266">
    <property type="entry name" value="OXALOACETATE DECARBOXYLASE ALPHA CHAIN"/>
    <property type="match status" value="1"/>
</dbReference>
<proteinExistence type="predicted"/>
<evidence type="ECO:0000256" key="3">
    <source>
        <dbReference type="RuleBase" id="RU364072"/>
    </source>
</evidence>
<comment type="caution">
    <text evidence="5">The sequence shown here is derived from an EMBL/GenBank/DDBJ whole genome shotgun (WGS) entry which is preliminary data.</text>
</comment>
<sequence length="158" mass="16635">MSEKIYGQFDLETIEKLADIVKNKDLGEITIADGDKVITVKGKKCPPPAPMGMPMPMAVGTALPAAQTAPEASATSAPVTGGKAVKAPIVGTFYAAPSPDSKPFVSVGDKIKKGDTIFIIESMKVMSEVQSEFDGVVREICVNSGDAVEFDQTIMILD</sequence>
<accession>A0AAE3IGR3</accession>
<dbReference type="InterPro" id="IPR050709">
    <property type="entry name" value="Biotin_Carboxyl_Carrier/Decarb"/>
</dbReference>
<evidence type="ECO:0000313" key="6">
    <source>
        <dbReference type="Proteomes" id="UP001208131"/>
    </source>
</evidence>
<dbReference type="Gene3D" id="2.40.50.100">
    <property type="match status" value="1"/>
</dbReference>
<dbReference type="Proteomes" id="UP001208131">
    <property type="component" value="Unassembled WGS sequence"/>
</dbReference>
<dbReference type="PANTHER" id="PTHR45266:SF3">
    <property type="entry name" value="OXALOACETATE DECARBOXYLASE ALPHA CHAIN"/>
    <property type="match status" value="1"/>
</dbReference>
<keyword evidence="2 3" id="KW-0092">Biotin</keyword>
<dbReference type="PRINTS" id="PR01071">
    <property type="entry name" value="ACOABIOTINCC"/>
</dbReference>
<dbReference type="InterPro" id="IPR001249">
    <property type="entry name" value="AcCoA_biotinCC"/>
</dbReference>
<comment type="function">
    <text evidence="3">This protein is a component of the acetyl coenzyme A carboxylase complex; first, biotin carboxylase catalyzes the carboxylation of the carrier protein and then the transcarboxylase transfers the carboxyl group to form malonyl-CoA.</text>
</comment>
<dbReference type="NCBIfam" id="TIGR00531">
    <property type="entry name" value="BCCP"/>
    <property type="match status" value="1"/>
</dbReference>
<comment type="pathway">
    <text evidence="3">Lipid metabolism; fatty acid biosynthesis.</text>
</comment>
<evidence type="ECO:0000313" key="5">
    <source>
        <dbReference type="EMBL" id="MCU6705590.1"/>
    </source>
</evidence>
<keyword evidence="3" id="KW-0275">Fatty acid biosynthesis</keyword>
<dbReference type="RefSeq" id="WP_038672426.1">
    <property type="nucleotide sequence ID" value="NZ_JAOQJZ010000005.1"/>
</dbReference>
<keyword evidence="3" id="KW-0443">Lipid metabolism</keyword>
<dbReference type="Pfam" id="PF00364">
    <property type="entry name" value="Biotin_lipoyl"/>
    <property type="match status" value="1"/>
</dbReference>
<organism evidence="5 6">
    <name type="scientific">Hominimerdicola aceti</name>
    <dbReference type="NCBI Taxonomy" id="2981726"/>
    <lineage>
        <taxon>Bacteria</taxon>
        <taxon>Bacillati</taxon>
        <taxon>Bacillota</taxon>
        <taxon>Clostridia</taxon>
        <taxon>Eubacteriales</taxon>
        <taxon>Oscillospiraceae</taxon>
        <taxon>Hominimerdicola</taxon>
    </lineage>
</organism>
<gene>
    <name evidence="5" type="primary">accB</name>
    <name evidence="5" type="ORF">OCV57_06575</name>
</gene>
<dbReference type="GO" id="GO:0009317">
    <property type="term" value="C:acetyl-CoA carboxylase complex"/>
    <property type="evidence" value="ECO:0007669"/>
    <property type="project" value="InterPro"/>
</dbReference>
<dbReference type="InterPro" id="IPR011053">
    <property type="entry name" value="Single_hybrid_motif"/>
</dbReference>
<dbReference type="AlphaFoldDB" id="A0AAE3IGR3"/>
<name>A0AAE3IGR3_9FIRM</name>
<dbReference type="SUPFAM" id="SSF51230">
    <property type="entry name" value="Single hybrid motif"/>
    <property type="match status" value="1"/>
</dbReference>
<evidence type="ECO:0000256" key="2">
    <source>
        <dbReference type="ARBA" id="ARBA00023267"/>
    </source>
</evidence>
<dbReference type="GO" id="GO:0003989">
    <property type="term" value="F:acetyl-CoA carboxylase activity"/>
    <property type="evidence" value="ECO:0007669"/>
    <property type="project" value="InterPro"/>
</dbReference>
<keyword evidence="5" id="KW-0436">Ligase</keyword>
<dbReference type="InterPro" id="IPR000089">
    <property type="entry name" value="Biotin_lipoyl"/>
</dbReference>
<feature type="domain" description="Lipoyl-binding" evidence="4">
    <location>
        <begin position="82"/>
        <end position="158"/>
    </location>
</feature>